<proteinExistence type="inferred from homology"/>
<keyword evidence="4" id="KW-1134">Transmembrane beta strand</keyword>
<dbReference type="PANTHER" id="PTHR30026:SF21">
    <property type="entry name" value="SLR1270 PROTEIN"/>
    <property type="match status" value="1"/>
</dbReference>
<dbReference type="GO" id="GO:0015562">
    <property type="term" value="F:efflux transmembrane transporter activity"/>
    <property type="evidence" value="ECO:0007669"/>
    <property type="project" value="InterPro"/>
</dbReference>
<dbReference type="GO" id="GO:1990281">
    <property type="term" value="C:efflux pump complex"/>
    <property type="evidence" value="ECO:0007669"/>
    <property type="project" value="TreeGrafter"/>
</dbReference>
<keyword evidence="6" id="KW-0472">Membrane</keyword>
<accession>Q10W83</accession>
<evidence type="ECO:0000313" key="9">
    <source>
        <dbReference type="EMBL" id="ABG53491.1"/>
    </source>
</evidence>
<evidence type="ECO:0000256" key="6">
    <source>
        <dbReference type="ARBA" id="ARBA00023136"/>
    </source>
</evidence>
<dbReference type="EMBL" id="CP000393">
    <property type="protein sequence ID" value="ABG53491.1"/>
    <property type="molecule type" value="Genomic_DNA"/>
</dbReference>
<dbReference type="GO" id="GO:0009279">
    <property type="term" value="C:cell outer membrane"/>
    <property type="evidence" value="ECO:0007669"/>
    <property type="project" value="UniProtKB-SubCell"/>
</dbReference>
<dbReference type="InterPro" id="IPR003423">
    <property type="entry name" value="OMP_efflux"/>
</dbReference>
<dbReference type="RefSeq" id="WP_011613813.1">
    <property type="nucleotide sequence ID" value="NC_008312.1"/>
</dbReference>
<name>Q10W83_TRIEI</name>
<dbReference type="GO" id="GO:0015288">
    <property type="term" value="F:porin activity"/>
    <property type="evidence" value="ECO:0007669"/>
    <property type="project" value="TreeGrafter"/>
</dbReference>
<protein>
    <submittedName>
        <fullName evidence="9">Outer membrane efflux protein</fullName>
    </submittedName>
</protein>
<comment type="similarity">
    <text evidence="2">Belongs to the outer membrane factor (OMF) (TC 1.B.17) family.</text>
</comment>
<comment type="subcellular location">
    <subcellularLocation>
        <location evidence="1">Cell outer membrane</location>
    </subcellularLocation>
</comment>
<dbReference type="Pfam" id="PF02321">
    <property type="entry name" value="OEP"/>
    <property type="match status" value="2"/>
</dbReference>
<reference evidence="9" key="1">
    <citation type="submission" date="2006-06" db="EMBL/GenBank/DDBJ databases">
        <title>Complete sequence of Trichodesmium erythraeum IMS101.</title>
        <authorList>
            <consortium name="US DOE Joint Genome Institute"/>
            <person name="Copeland A."/>
            <person name="Lucas S."/>
            <person name="Lapidus A."/>
            <person name="Barry K."/>
            <person name="Detter J.C."/>
            <person name="Glavina del Rio T."/>
            <person name="Hammon N."/>
            <person name="Israni S."/>
            <person name="Dalin E."/>
            <person name="Tice H."/>
            <person name="Pitluck S."/>
            <person name="Kiss H."/>
            <person name="Munk A.C."/>
            <person name="Brettin T."/>
            <person name="Bruce D."/>
            <person name="Han C."/>
            <person name="Tapia R."/>
            <person name="Gilna P."/>
            <person name="Schmutz J."/>
            <person name="Larimer F."/>
            <person name="Land M."/>
            <person name="Hauser L."/>
            <person name="Kyrpides N."/>
            <person name="Kim E."/>
            <person name="Richardson P."/>
        </authorList>
    </citation>
    <scope>NUCLEOTIDE SEQUENCE [LARGE SCALE GENOMIC DNA]</scope>
    <source>
        <strain evidence="9">IMS101</strain>
    </source>
</reference>
<dbReference type="KEGG" id="ter:Tery_4505"/>
<organism evidence="9">
    <name type="scientific">Trichodesmium erythraeum (strain IMS101)</name>
    <dbReference type="NCBI Taxonomy" id="203124"/>
    <lineage>
        <taxon>Bacteria</taxon>
        <taxon>Bacillati</taxon>
        <taxon>Cyanobacteriota</taxon>
        <taxon>Cyanophyceae</taxon>
        <taxon>Oscillatoriophycideae</taxon>
        <taxon>Oscillatoriales</taxon>
        <taxon>Microcoleaceae</taxon>
        <taxon>Trichodesmium</taxon>
    </lineage>
</organism>
<evidence type="ECO:0000256" key="4">
    <source>
        <dbReference type="ARBA" id="ARBA00022452"/>
    </source>
</evidence>
<dbReference type="AlphaFoldDB" id="Q10W83"/>
<dbReference type="eggNOG" id="COG1538">
    <property type="taxonomic scope" value="Bacteria"/>
</dbReference>
<keyword evidence="3" id="KW-0813">Transport</keyword>
<keyword evidence="5" id="KW-0812">Transmembrane</keyword>
<evidence type="ECO:0000256" key="2">
    <source>
        <dbReference type="ARBA" id="ARBA00007613"/>
    </source>
</evidence>
<dbReference type="PANTHER" id="PTHR30026">
    <property type="entry name" value="OUTER MEMBRANE PROTEIN TOLC"/>
    <property type="match status" value="1"/>
</dbReference>
<feature type="region of interest" description="Disordered" evidence="8">
    <location>
        <begin position="356"/>
        <end position="377"/>
    </location>
</feature>
<dbReference type="Gene3D" id="1.20.1600.10">
    <property type="entry name" value="Outer membrane efflux proteins (OEP)"/>
    <property type="match status" value="1"/>
</dbReference>
<keyword evidence="7" id="KW-0998">Cell outer membrane</keyword>
<evidence type="ECO:0000256" key="1">
    <source>
        <dbReference type="ARBA" id="ARBA00004442"/>
    </source>
</evidence>
<dbReference type="SUPFAM" id="SSF56954">
    <property type="entry name" value="Outer membrane efflux proteins (OEP)"/>
    <property type="match status" value="1"/>
</dbReference>
<sequence>MSVFRNILVVGVIGVVLSDGGESFSAPLPIHLQSNAPENSMLDPEEVKGKSVEVKETQGEESDVSSLEKVTQLKPEGSLLKKLKSNYSGIKVPSNRYSEVNINKQLPKLKPNKERISALKELENLYKNKDSLLAKLKFPIKEENISPSALQFKQNINHNFAANKNQKIRIDSEKNVESLGKSNSSILELLESKSENSEENISPSALQFKQNINHNLAANKNQKIRIDSEKNVEILGKSNSSLLELLESKSGKLEVANQINFSEEISFQESITFSNNPERLSIDSENNVENLGKSNSIFLELLESKSGNLEVANQINFSEEISFQESTNLLNHAEIFNLDLEKYQVENGKNQTDLKASTPEIKNQKNETNNSEKISERNPILGNSYQVMTSINRAPTMATINDLSEVETQASVLNNPQKNKNNPIRLVGRTNNSLVSIIQRPPTFGNTSKQQNSVQIKTGLNQTSTMNTVPNLARVENQKHLSNNSSLIIAQQNNESFPPPVPNGTLQTNPPPQIEPNSNPLYFPVTPDQVQIKETIPITLEEAIDLARRNNPDIQIVQLEVDRSKAALREAQAALWPSLTFESVIERTESAFGDLQAQAQKRVNKVTGRDELIDTDIQNFPTTTFNNTFRFDYDLGLGKARSSRIGVAREQIRLRELELERFSEELRLNVSDDYYNLQQADGRVKIGEAAVRNSRKSLEDAEALERAGVGTRFDVLQAQVTLSNEQQSLTNALRDQRTTQRRLAERLSANELINLTAADPIEPVGSWPLSLDETIVAAFRNRAELEQQLVQRDLSDEQRKLALSSVRPSLNFFATYNVLALTTENQSWRAARGWADGSTIGLRFRWNFFDGGAARASARQSILNGEIAETRFEQVRNQIRREVEEAFFGLEASFENIDTAELGVEQAKEALRLARLRFQAGVGTQLEVIQQETDLTRAEDNLLRAIIDYNRSLSELQRAVSNLPDGSLSNNP</sequence>
<evidence type="ECO:0000256" key="8">
    <source>
        <dbReference type="SAM" id="MobiDB-lite"/>
    </source>
</evidence>
<evidence type="ECO:0000256" key="7">
    <source>
        <dbReference type="ARBA" id="ARBA00023237"/>
    </source>
</evidence>
<evidence type="ECO:0000256" key="5">
    <source>
        <dbReference type="ARBA" id="ARBA00022692"/>
    </source>
</evidence>
<dbReference type="OrthoDB" id="501974at2"/>
<evidence type="ECO:0000256" key="3">
    <source>
        <dbReference type="ARBA" id="ARBA00022448"/>
    </source>
</evidence>
<gene>
    <name evidence="9" type="ordered locus">Tery_4505</name>
</gene>
<dbReference type="HOGENOM" id="CLU_012817_7_0_3"/>
<dbReference type="InterPro" id="IPR051906">
    <property type="entry name" value="TolC-like"/>
</dbReference>
<dbReference type="STRING" id="203124.Tery_4505"/>